<evidence type="ECO:0000256" key="8">
    <source>
        <dbReference type="ARBA" id="ARBA00023136"/>
    </source>
</evidence>
<organism evidence="10 11">
    <name type="scientific">Mixta tenebrionis</name>
    <dbReference type="NCBI Taxonomy" id="2562439"/>
    <lineage>
        <taxon>Bacteria</taxon>
        <taxon>Pseudomonadati</taxon>
        <taxon>Pseudomonadota</taxon>
        <taxon>Gammaproteobacteria</taxon>
        <taxon>Enterobacterales</taxon>
        <taxon>Erwiniaceae</taxon>
        <taxon>Mixta</taxon>
    </lineage>
</organism>
<evidence type="ECO:0000313" key="11">
    <source>
        <dbReference type="Proteomes" id="UP000319523"/>
    </source>
</evidence>
<evidence type="ECO:0000256" key="6">
    <source>
        <dbReference type="ARBA" id="ARBA00022692"/>
    </source>
</evidence>
<dbReference type="Proteomes" id="UP000319523">
    <property type="component" value="Unassembled WGS sequence"/>
</dbReference>
<dbReference type="NCBIfam" id="TIGR02532">
    <property type="entry name" value="IV_pilin_GFxxxE"/>
    <property type="match status" value="1"/>
</dbReference>
<keyword evidence="4" id="KW-0488">Methylation</keyword>
<keyword evidence="11" id="KW-1185">Reference proteome</keyword>
<dbReference type="GO" id="GO:0015628">
    <property type="term" value="P:protein secretion by the type II secretion system"/>
    <property type="evidence" value="ECO:0007669"/>
    <property type="project" value="InterPro"/>
</dbReference>
<evidence type="ECO:0000256" key="5">
    <source>
        <dbReference type="ARBA" id="ARBA00022519"/>
    </source>
</evidence>
<dbReference type="Pfam" id="PF07963">
    <property type="entry name" value="N_methyl"/>
    <property type="match status" value="1"/>
</dbReference>
<evidence type="ECO:0000256" key="7">
    <source>
        <dbReference type="ARBA" id="ARBA00022989"/>
    </source>
</evidence>
<evidence type="ECO:0000256" key="1">
    <source>
        <dbReference type="ARBA" id="ARBA00004377"/>
    </source>
</evidence>
<dbReference type="InterPro" id="IPR049875">
    <property type="entry name" value="TypeII_GspH"/>
</dbReference>
<sequence>MARMTTSAIWFRAANARGFTLLELMLVLLLLSLGATLVAANNISGRYRAPQEGARLADIVNALARQAALDGRAYGLRVSDNRWQLMEWRNRRWHAFALPGRGGAQRLPAEWRLRLSVSGVQSAGDAPQVLLLPGGEITPFRLRYLYREQLQATIAVDAEGRVALTEASDEAL</sequence>
<evidence type="ECO:0000256" key="3">
    <source>
        <dbReference type="ARBA" id="ARBA00022475"/>
    </source>
</evidence>
<dbReference type="PROSITE" id="PS00409">
    <property type="entry name" value="PROKAR_NTER_METHYL"/>
    <property type="match status" value="1"/>
</dbReference>
<dbReference type="OrthoDB" id="6076129at2"/>
<gene>
    <name evidence="10" type="primary">gspH</name>
    <name evidence="10" type="ORF">FKM52_15320</name>
</gene>
<keyword evidence="6" id="KW-0812">Transmembrane</keyword>
<dbReference type="PRINTS" id="PR00885">
    <property type="entry name" value="BCTERIALGSPH"/>
</dbReference>
<dbReference type="InterPro" id="IPR012902">
    <property type="entry name" value="N_methyl_site"/>
</dbReference>
<dbReference type="NCBIfam" id="TIGR01708">
    <property type="entry name" value="typeII_sec_gspH"/>
    <property type="match status" value="1"/>
</dbReference>
<dbReference type="InterPro" id="IPR002416">
    <property type="entry name" value="T2SS_protein-GspH"/>
</dbReference>
<comment type="subcellular location">
    <subcellularLocation>
        <location evidence="1">Cell inner membrane</location>
        <topology evidence="1">Single-pass membrane protein</topology>
    </subcellularLocation>
</comment>
<keyword evidence="5" id="KW-0997">Cell inner membrane</keyword>
<dbReference type="Gene3D" id="3.55.40.10">
    <property type="entry name" value="minor pseudopilin epsh domain"/>
    <property type="match status" value="1"/>
</dbReference>
<dbReference type="InterPro" id="IPR045584">
    <property type="entry name" value="Pilin-like"/>
</dbReference>
<accession>A0A506V847</accession>
<evidence type="ECO:0000256" key="4">
    <source>
        <dbReference type="ARBA" id="ARBA00022481"/>
    </source>
</evidence>
<name>A0A506V847_9GAMM</name>
<dbReference type="SUPFAM" id="SSF54523">
    <property type="entry name" value="Pili subunits"/>
    <property type="match status" value="1"/>
</dbReference>
<keyword evidence="3" id="KW-1003">Cell membrane</keyword>
<dbReference type="EMBL" id="VHQI01000009">
    <property type="protein sequence ID" value="TPW41223.1"/>
    <property type="molecule type" value="Genomic_DNA"/>
</dbReference>
<dbReference type="GO" id="GO:0015627">
    <property type="term" value="C:type II protein secretion system complex"/>
    <property type="evidence" value="ECO:0007669"/>
    <property type="project" value="InterPro"/>
</dbReference>
<evidence type="ECO:0000313" key="10">
    <source>
        <dbReference type="EMBL" id="TPW41223.1"/>
    </source>
</evidence>
<dbReference type="AlphaFoldDB" id="A0A506V847"/>
<evidence type="ECO:0000256" key="2">
    <source>
        <dbReference type="ARBA" id="ARBA00021549"/>
    </source>
</evidence>
<proteinExistence type="predicted"/>
<keyword evidence="7" id="KW-1133">Transmembrane helix</keyword>
<keyword evidence="8" id="KW-0472">Membrane</keyword>
<evidence type="ECO:0000256" key="9">
    <source>
        <dbReference type="ARBA" id="ARBA00030775"/>
    </source>
</evidence>
<dbReference type="GO" id="GO:0005886">
    <property type="term" value="C:plasma membrane"/>
    <property type="evidence" value="ECO:0007669"/>
    <property type="project" value="UniProtKB-SubCell"/>
</dbReference>
<reference evidence="10 11" key="1">
    <citation type="submission" date="2019-06" db="EMBL/GenBank/DDBJ databases">
        <authorList>
            <person name="Yang Y."/>
        </authorList>
    </citation>
    <scope>NUCLEOTIDE SEQUENCE [LARGE SCALE GENOMIC DNA]</scope>
    <source>
        <strain evidence="10 11">BIT-26</strain>
    </source>
</reference>
<comment type="caution">
    <text evidence="10">The sequence shown here is derived from an EMBL/GenBank/DDBJ whole genome shotgun (WGS) entry which is preliminary data.</text>
</comment>
<protein>
    <recommendedName>
        <fullName evidence="2">Type II secretion system protein H</fullName>
    </recommendedName>
    <alternativeName>
        <fullName evidence="9">General secretion pathway protein H</fullName>
    </alternativeName>
</protein>